<dbReference type="Proteomes" id="UP000320176">
    <property type="component" value="Unassembled WGS sequence"/>
</dbReference>
<evidence type="ECO:0000313" key="3">
    <source>
        <dbReference type="Proteomes" id="UP000320176"/>
    </source>
</evidence>
<evidence type="ECO:0008006" key="4">
    <source>
        <dbReference type="Google" id="ProtNLM"/>
    </source>
</evidence>
<feature type="signal peptide" evidence="1">
    <location>
        <begin position="1"/>
        <end position="20"/>
    </location>
</feature>
<proteinExistence type="predicted"/>
<evidence type="ECO:0000313" key="2">
    <source>
        <dbReference type="EMBL" id="TWU06005.1"/>
    </source>
</evidence>
<dbReference type="PROSITE" id="PS51257">
    <property type="entry name" value="PROKAR_LIPOPROTEIN"/>
    <property type="match status" value="1"/>
</dbReference>
<reference evidence="2 3" key="1">
    <citation type="submission" date="2019-02" db="EMBL/GenBank/DDBJ databases">
        <title>Deep-cultivation of Planctomycetes and their phenomic and genomic characterization uncovers novel biology.</title>
        <authorList>
            <person name="Wiegand S."/>
            <person name="Jogler M."/>
            <person name="Boedeker C."/>
            <person name="Pinto D."/>
            <person name="Vollmers J."/>
            <person name="Rivas-Marin E."/>
            <person name="Kohn T."/>
            <person name="Peeters S.H."/>
            <person name="Heuer A."/>
            <person name="Rast P."/>
            <person name="Oberbeckmann S."/>
            <person name="Bunk B."/>
            <person name="Jeske O."/>
            <person name="Meyerdierks A."/>
            <person name="Storesund J.E."/>
            <person name="Kallscheuer N."/>
            <person name="Luecker S."/>
            <person name="Lage O.M."/>
            <person name="Pohl T."/>
            <person name="Merkel B.J."/>
            <person name="Hornburger P."/>
            <person name="Mueller R.-W."/>
            <person name="Bruemmer F."/>
            <person name="Labrenz M."/>
            <person name="Spormann A.M."/>
            <person name="Op Den Camp H."/>
            <person name="Overmann J."/>
            <person name="Amann R."/>
            <person name="Jetten M.S.M."/>
            <person name="Mascher T."/>
            <person name="Medema M.H."/>
            <person name="Devos D.P."/>
            <person name="Kaster A.-K."/>
            <person name="Ovreas L."/>
            <person name="Rohde M."/>
            <person name="Galperin M.Y."/>
            <person name="Jogler C."/>
        </authorList>
    </citation>
    <scope>NUCLEOTIDE SEQUENCE [LARGE SCALE GENOMIC DNA]</scope>
    <source>
        <strain evidence="2 3">Pla52n</strain>
    </source>
</reference>
<protein>
    <recommendedName>
        <fullName evidence="4">Secreted protein</fullName>
    </recommendedName>
</protein>
<keyword evidence="1" id="KW-0732">Signal</keyword>
<dbReference type="OrthoDB" id="286986at2"/>
<feature type="chain" id="PRO_5023095581" description="Secreted protein" evidence="1">
    <location>
        <begin position="21"/>
        <end position="59"/>
    </location>
</feature>
<name>A0A5C6B122_9BACT</name>
<comment type="caution">
    <text evidence="2">The sequence shown here is derived from an EMBL/GenBank/DDBJ whole genome shotgun (WGS) entry which is preliminary data.</text>
</comment>
<sequence length="59" mass="6455" precursor="true">MTRLVYLSMFAFALCFSAVGCGSSGNTVIEDTRSPAEIQQELDDYDKQMEDAAASDVKK</sequence>
<dbReference type="RefSeq" id="WP_146519161.1">
    <property type="nucleotide sequence ID" value="NZ_CP151726.1"/>
</dbReference>
<organism evidence="2 3">
    <name type="scientific">Stieleria varia</name>
    <dbReference type="NCBI Taxonomy" id="2528005"/>
    <lineage>
        <taxon>Bacteria</taxon>
        <taxon>Pseudomonadati</taxon>
        <taxon>Planctomycetota</taxon>
        <taxon>Planctomycetia</taxon>
        <taxon>Pirellulales</taxon>
        <taxon>Pirellulaceae</taxon>
        <taxon>Stieleria</taxon>
    </lineage>
</organism>
<accession>A0A5C6B122</accession>
<gene>
    <name evidence="2" type="ORF">Pla52n_17210</name>
</gene>
<evidence type="ECO:0000256" key="1">
    <source>
        <dbReference type="SAM" id="SignalP"/>
    </source>
</evidence>
<keyword evidence="3" id="KW-1185">Reference proteome</keyword>
<dbReference type="AlphaFoldDB" id="A0A5C6B122"/>
<dbReference type="EMBL" id="SJPN01000002">
    <property type="protein sequence ID" value="TWU06005.1"/>
    <property type="molecule type" value="Genomic_DNA"/>
</dbReference>